<dbReference type="Gene3D" id="3.10.180.10">
    <property type="entry name" value="2,3-Dihydroxybiphenyl 1,2-Dioxygenase, domain 1"/>
    <property type="match status" value="1"/>
</dbReference>
<dbReference type="InterPro" id="IPR029068">
    <property type="entry name" value="Glyas_Bleomycin-R_OHBP_Dase"/>
</dbReference>
<reference evidence="2 3" key="1">
    <citation type="submission" date="2017-02" db="EMBL/GenBank/DDBJ databases">
        <title>Genomes of Trichoderma spp. with biocontrol activity.</title>
        <authorList>
            <person name="Gardiner D."/>
            <person name="Kazan K."/>
            <person name="Vos C."/>
            <person name="Harvey P."/>
        </authorList>
    </citation>
    <scope>NUCLEOTIDE SEQUENCE [LARGE SCALE GENOMIC DNA]</scope>
    <source>
        <strain evidence="2 3">A5MH</strain>
    </source>
</reference>
<accession>A0A2K0SYD6</accession>
<proteinExistence type="predicted"/>
<evidence type="ECO:0000259" key="1">
    <source>
        <dbReference type="Pfam" id="PF00903"/>
    </source>
</evidence>
<dbReference type="EMBL" id="MTYH01000106">
    <property type="protein sequence ID" value="PNP38289.1"/>
    <property type="molecule type" value="Genomic_DNA"/>
</dbReference>
<feature type="domain" description="Glyoxalase/fosfomycin resistance/dioxygenase" evidence="1">
    <location>
        <begin position="20"/>
        <end position="141"/>
    </location>
</feature>
<gene>
    <name evidence="2" type="ORF">TGAMA5MH_09862</name>
</gene>
<dbReference type="Proteomes" id="UP000236546">
    <property type="component" value="Unassembled WGS sequence"/>
</dbReference>
<evidence type="ECO:0000313" key="3">
    <source>
        <dbReference type="Proteomes" id="UP000236546"/>
    </source>
</evidence>
<dbReference type="CDD" id="cd07247">
    <property type="entry name" value="SgaA_N_like"/>
    <property type="match status" value="1"/>
</dbReference>
<dbReference type="OrthoDB" id="447346at2759"/>
<dbReference type="SUPFAM" id="SSF54593">
    <property type="entry name" value="Glyoxalase/Bleomycin resistance protein/Dihydroxybiphenyl dioxygenase"/>
    <property type="match status" value="1"/>
</dbReference>
<dbReference type="PANTHER" id="PTHR33993">
    <property type="entry name" value="GLYOXALASE-RELATED"/>
    <property type="match status" value="1"/>
</dbReference>
<dbReference type="InterPro" id="IPR004360">
    <property type="entry name" value="Glyas_Fos-R_dOase_dom"/>
</dbReference>
<dbReference type="AlphaFoldDB" id="A0A2K0SYD6"/>
<evidence type="ECO:0000313" key="2">
    <source>
        <dbReference type="EMBL" id="PNP38289.1"/>
    </source>
</evidence>
<dbReference type="PANTHER" id="PTHR33993:SF2">
    <property type="entry name" value="VOC DOMAIN-CONTAINING PROTEIN"/>
    <property type="match status" value="1"/>
</dbReference>
<protein>
    <recommendedName>
        <fullName evidence="1">Glyoxalase/fosfomycin resistance/dioxygenase domain-containing protein</fullName>
    </recommendedName>
</protein>
<name>A0A2K0SYD6_9HYPO</name>
<dbReference type="InterPro" id="IPR052164">
    <property type="entry name" value="Anthracycline_SecMetBiosynth"/>
</dbReference>
<comment type="caution">
    <text evidence="2">The sequence shown here is derived from an EMBL/GenBank/DDBJ whole genome shotgun (WGS) entry which is preliminary data.</text>
</comment>
<organism evidence="2 3">
    <name type="scientific">Trichoderma gamsii</name>
    <dbReference type="NCBI Taxonomy" id="398673"/>
    <lineage>
        <taxon>Eukaryota</taxon>
        <taxon>Fungi</taxon>
        <taxon>Dikarya</taxon>
        <taxon>Ascomycota</taxon>
        <taxon>Pezizomycotina</taxon>
        <taxon>Sordariomycetes</taxon>
        <taxon>Hypocreomycetidae</taxon>
        <taxon>Hypocreales</taxon>
        <taxon>Hypocreaceae</taxon>
        <taxon>Trichoderma</taxon>
    </lineage>
</organism>
<sequence length="147" mass="16522">MSSSNHTEVPVEESYGQMCWLTVPVVNIDRAKAFYAEIFNWDISPEAMPSDRPGVKELHHFNRGKTLHGAFAVMEDGYHVINQSMGSTDAISVHPSFYVKNCKDTLEEVERLGGKKHLHKTEIGGDMGHYGRFIDTEGNLIGIWSKI</sequence>
<dbReference type="Pfam" id="PF00903">
    <property type="entry name" value="Glyoxalase"/>
    <property type="match status" value="1"/>
</dbReference>